<feature type="region of interest" description="Disordered" evidence="1">
    <location>
        <begin position="54"/>
        <end position="76"/>
    </location>
</feature>
<evidence type="ECO:0000313" key="3">
    <source>
        <dbReference type="Proteomes" id="UP001595834"/>
    </source>
</evidence>
<evidence type="ECO:0000313" key="2">
    <source>
        <dbReference type="EMBL" id="MFC4959753.1"/>
    </source>
</evidence>
<accession>A0ABV9UTP9</accession>
<keyword evidence="3" id="KW-1185">Reference proteome</keyword>
<evidence type="ECO:0000256" key="1">
    <source>
        <dbReference type="SAM" id="MobiDB-lite"/>
    </source>
</evidence>
<dbReference type="RefSeq" id="WP_344380606.1">
    <property type="nucleotide sequence ID" value="NZ_BAAASQ010000049.1"/>
</dbReference>
<name>A0ABV9UTP9_9ACTN</name>
<dbReference type="Proteomes" id="UP001595834">
    <property type="component" value="Unassembled WGS sequence"/>
</dbReference>
<proteinExistence type="predicted"/>
<reference evidence="3" key="1">
    <citation type="journal article" date="2019" name="Int. J. Syst. Evol. Microbiol.">
        <title>The Global Catalogue of Microorganisms (GCM) 10K type strain sequencing project: providing services to taxonomists for standard genome sequencing and annotation.</title>
        <authorList>
            <consortium name="The Broad Institute Genomics Platform"/>
            <consortium name="The Broad Institute Genome Sequencing Center for Infectious Disease"/>
            <person name="Wu L."/>
            <person name="Ma J."/>
        </authorList>
    </citation>
    <scope>NUCLEOTIDE SEQUENCE [LARGE SCALE GENOMIC DNA]</scope>
    <source>
        <strain evidence="3">CCM 7224</strain>
    </source>
</reference>
<gene>
    <name evidence="2" type="ORF">ACFPFX_26035</name>
</gene>
<protein>
    <submittedName>
        <fullName evidence="2">Uncharacterized protein</fullName>
    </submittedName>
</protein>
<dbReference type="EMBL" id="JBHSIZ010000035">
    <property type="protein sequence ID" value="MFC4959753.1"/>
    <property type="molecule type" value="Genomic_DNA"/>
</dbReference>
<comment type="caution">
    <text evidence="2">The sequence shown here is derived from an EMBL/GenBank/DDBJ whole genome shotgun (WGS) entry which is preliminary data.</text>
</comment>
<organism evidence="2 3">
    <name type="scientific">Streptomyces mauvecolor</name>
    <dbReference type="NCBI Taxonomy" id="58345"/>
    <lineage>
        <taxon>Bacteria</taxon>
        <taxon>Bacillati</taxon>
        <taxon>Actinomycetota</taxon>
        <taxon>Actinomycetes</taxon>
        <taxon>Kitasatosporales</taxon>
        <taxon>Streptomycetaceae</taxon>
        <taxon>Streptomyces</taxon>
    </lineage>
</organism>
<sequence>MGWFKNWGHNQMRKGAIAARERGDATYVHTLAASADQIHQRYITAIESEGWKLTSRHENPATPRQRWTLTFERAQA</sequence>